<feature type="transmembrane region" description="Helical" evidence="8">
    <location>
        <begin position="310"/>
        <end position="334"/>
    </location>
</feature>
<feature type="transmembrane region" description="Helical" evidence="8">
    <location>
        <begin position="184"/>
        <end position="209"/>
    </location>
</feature>
<evidence type="ECO:0000256" key="4">
    <source>
        <dbReference type="ARBA" id="ARBA00022597"/>
    </source>
</evidence>
<dbReference type="AlphaFoldDB" id="A0A7X3KBH4"/>
<protein>
    <recommendedName>
        <fullName evidence="9">Phosphotransferase system EIIC domain-containing protein</fullName>
    </recommendedName>
</protein>
<comment type="caution">
    <text evidence="10">The sequence shown here is derived from an EMBL/GenBank/DDBJ whole genome shotgun (WGS) entry which is preliminary data.</text>
</comment>
<keyword evidence="3" id="KW-1003">Cell membrane</keyword>
<name>A0A7X3KBH4_9STRE</name>
<reference evidence="10 11" key="1">
    <citation type="submission" date="2019-12" db="EMBL/GenBank/DDBJ databases">
        <title>Microbes associate with the intestines of laboratory mice.</title>
        <authorList>
            <person name="Navarre W."/>
            <person name="Wong E."/>
        </authorList>
    </citation>
    <scope>NUCLEOTIDE SEQUENCE [LARGE SCALE GENOMIC DNA]</scope>
    <source>
        <strain evidence="10 11">NM51_B2-22</strain>
    </source>
</reference>
<dbReference type="Pfam" id="PF13303">
    <property type="entry name" value="PTS_EIIC_2"/>
    <property type="match status" value="1"/>
</dbReference>
<evidence type="ECO:0000256" key="6">
    <source>
        <dbReference type="ARBA" id="ARBA00022989"/>
    </source>
</evidence>
<feature type="domain" description="Phosphotransferase system EIIC" evidence="9">
    <location>
        <begin position="17"/>
        <end position="346"/>
    </location>
</feature>
<evidence type="ECO:0000256" key="8">
    <source>
        <dbReference type="SAM" id="Phobius"/>
    </source>
</evidence>
<gene>
    <name evidence="10" type="ORF">E5983_03140</name>
</gene>
<evidence type="ECO:0000256" key="5">
    <source>
        <dbReference type="ARBA" id="ARBA00022692"/>
    </source>
</evidence>
<evidence type="ECO:0000256" key="3">
    <source>
        <dbReference type="ARBA" id="ARBA00022475"/>
    </source>
</evidence>
<accession>A0A7X3KBH4</accession>
<dbReference type="Proteomes" id="UP000461595">
    <property type="component" value="Unassembled WGS sequence"/>
</dbReference>
<dbReference type="EMBL" id="WSRS01000017">
    <property type="protein sequence ID" value="MVX58646.1"/>
    <property type="molecule type" value="Genomic_DNA"/>
</dbReference>
<dbReference type="GO" id="GO:0008982">
    <property type="term" value="F:protein-N(PI)-phosphohistidine-sugar phosphotransferase activity"/>
    <property type="evidence" value="ECO:0007669"/>
    <property type="project" value="InterPro"/>
</dbReference>
<keyword evidence="2" id="KW-0813">Transport</keyword>
<keyword evidence="7 8" id="KW-0472">Membrane</keyword>
<keyword evidence="5 8" id="KW-0812">Transmembrane</keyword>
<dbReference type="OrthoDB" id="396983at2"/>
<dbReference type="RefSeq" id="WP_160332462.1">
    <property type="nucleotide sequence ID" value="NZ_WSRS01000017.1"/>
</dbReference>
<feature type="transmembrane region" description="Helical" evidence="8">
    <location>
        <begin position="216"/>
        <end position="237"/>
    </location>
</feature>
<dbReference type="GO" id="GO:0009401">
    <property type="term" value="P:phosphoenolpyruvate-dependent sugar phosphotransferase system"/>
    <property type="evidence" value="ECO:0007669"/>
    <property type="project" value="InterPro"/>
</dbReference>
<organism evidence="10 11">
    <name type="scientific">Streptococcus danieliae</name>
    <dbReference type="NCBI Taxonomy" id="747656"/>
    <lineage>
        <taxon>Bacteria</taxon>
        <taxon>Bacillati</taxon>
        <taxon>Bacillota</taxon>
        <taxon>Bacilli</taxon>
        <taxon>Lactobacillales</taxon>
        <taxon>Streptococcaceae</taxon>
        <taxon>Streptococcus</taxon>
    </lineage>
</organism>
<evidence type="ECO:0000256" key="1">
    <source>
        <dbReference type="ARBA" id="ARBA00004651"/>
    </source>
</evidence>
<evidence type="ECO:0000256" key="2">
    <source>
        <dbReference type="ARBA" id="ARBA00022448"/>
    </source>
</evidence>
<evidence type="ECO:0000313" key="10">
    <source>
        <dbReference type="EMBL" id="MVX58646.1"/>
    </source>
</evidence>
<dbReference type="GO" id="GO:0005886">
    <property type="term" value="C:plasma membrane"/>
    <property type="evidence" value="ECO:0007669"/>
    <property type="project" value="UniProtKB-SubCell"/>
</dbReference>
<keyword evidence="6 8" id="KW-1133">Transmembrane helix</keyword>
<evidence type="ECO:0000259" key="9">
    <source>
        <dbReference type="Pfam" id="PF13303"/>
    </source>
</evidence>
<proteinExistence type="predicted"/>
<feature type="transmembrane region" description="Helical" evidence="8">
    <location>
        <begin position="110"/>
        <end position="130"/>
    </location>
</feature>
<feature type="transmembrane region" description="Helical" evidence="8">
    <location>
        <begin position="268"/>
        <end position="290"/>
    </location>
</feature>
<comment type="subcellular location">
    <subcellularLocation>
        <location evidence="1">Cell membrane</location>
        <topology evidence="1">Multi-pass membrane protein</topology>
    </subcellularLocation>
</comment>
<feature type="transmembrane region" description="Helical" evidence="8">
    <location>
        <begin position="12"/>
        <end position="35"/>
    </location>
</feature>
<keyword evidence="4" id="KW-0762">Sugar transport</keyword>
<feature type="transmembrane region" description="Helical" evidence="8">
    <location>
        <begin position="142"/>
        <end position="164"/>
    </location>
</feature>
<dbReference type="InterPro" id="IPR003352">
    <property type="entry name" value="PTS_EIIC"/>
</dbReference>
<evidence type="ECO:0000313" key="11">
    <source>
        <dbReference type="Proteomes" id="UP000461595"/>
    </source>
</evidence>
<evidence type="ECO:0000256" key="7">
    <source>
        <dbReference type="ARBA" id="ARBA00023136"/>
    </source>
</evidence>
<sequence length="352" mass="36509">MTESKRSLTGWTFVNAVLTGTALAVIVALIPNAVLSEIFKYLIANGWTGLQPIADAARIFQYGLPLMAGVLIALQFELNPMQAVTVGGAGFLGSGAWKVVPVDGVPTTQLISVGVMLNTMITAAVAVWMIQLIGERLGSMSLILLPILVGLGAGCIGLLTLPYVSAGTQAIGQVINSFTALAPLSMSILIGMCFALFIVSPLSTVALSITIGLEGVAAGASAMGVAATTAVLVVASFKVNRPGVTLAIALGSMKMMMPNFFRRPVMGLAFLANAAVCAIPVALFNVSGTAASGGFGLVGLVGPMASLPGLGLPMMLFVWLVFPFASAFVIDWILTKTLKAYTPDIYYFEVKR</sequence>